<sequence>MKTINTVHLLNEPYNLSDLVTRVRHDLSTIGYIVLKNFGHGRQNISQTFLDFCSRIATPVPHNMAGNIIWDIKPRVESNSSLTTFSEHNEEAFLHTDSQYSKRPEDIFGLLCLRSARCGGGKSLLLSLKSVLNDMKQTTEGLNYIKILMSEKFRFITPSVFNDGVNTDYAEHYILSNHGIRFRADTIEKAFALYPDYYSAPLVDAYRFIKNKIQNSKAIIEYNLEDEDLILINNSTMLHGRESFYDMLRHLLRIRMIF</sequence>
<evidence type="ECO:0000313" key="5">
    <source>
        <dbReference type="EMBL" id="QKJ32868.1"/>
    </source>
</evidence>
<dbReference type="GO" id="GO:0016706">
    <property type="term" value="F:2-oxoglutarate-dependent dioxygenase activity"/>
    <property type="evidence" value="ECO:0007669"/>
    <property type="project" value="UniProtKB-ARBA"/>
</dbReference>
<dbReference type="Gene3D" id="3.60.130.10">
    <property type="entry name" value="Clavaminate synthase-like"/>
    <property type="match status" value="1"/>
</dbReference>
<keyword evidence="2" id="KW-0560">Oxidoreductase</keyword>
<dbReference type="RefSeq" id="WP_173417513.1">
    <property type="nucleotide sequence ID" value="NZ_CP054139.1"/>
</dbReference>
<dbReference type="InterPro" id="IPR042098">
    <property type="entry name" value="TauD-like_sf"/>
</dbReference>
<evidence type="ECO:0000259" key="4">
    <source>
        <dbReference type="Pfam" id="PF02668"/>
    </source>
</evidence>
<keyword evidence="5" id="KW-0223">Dioxygenase</keyword>
<keyword evidence="3" id="KW-0045">Antibiotic biosynthesis</keyword>
<evidence type="ECO:0000256" key="3">
    <source>
        <dbReference type="ARBA" id="ARBA00023194"/>
    </source>
</evidence>
<dbReference type="GO" id="GO:0017000">
    <property type="term" value="P:antibiotic biosynthetic process"/>
    <property type="evidence" value="ECO:0007669"/>
    <property type="project" value="UniProtKB-KW"/>
</dbReference>
<dbReference type="PANTHER" id="PTHR10696:SF56">
    <property type="entry name" value="TAUD_TFDA-LIKE DOMAIN-CONTAINING PROTEIN"/>
    <property type="match status" value="1"/>
</dbReference>
<dbReference type="PANTHER" id="PTHR10696">
    <property type="entry name" value="GAMMA-BUTYROBETAINE HYDROXYLASE-RELATED"/>
    <property type="match status" value="1"/>
</dbReference>
<dbReference type="SUPFAM" id="SSF51197">
    <property type="entry name" value="Clavaminate synthase-like"/>
    <property type="match status" value="1"/>
</dbReference>
<protein>
    <submittedName>
        <fullName evidence="5">TauD/TfdA family dioxygenase</fullName>
    </submittedName>
</protein>
<dbReference type="AlphaFoldDB" id="A0A7D4PWX6"/>
<dbReference type="Proteomes" id="UP000505355">
    <property type="component" value="Chromosome"/>
</dbReference>
<evidence type="ECO:0000313" key="6">
    <source>
        <dbReference type="Proteomes" id="UP000505355"/>
    </source>
</evidence>
<evidence type="ECO:0000256" key="2">
    <source>
        <dbReference type="ARBA" id="ARBA00023002"/>
    </source>
</evidence>
<dbReference type="KEGG" id="mmab:HQ865_24965"/>
<gene>
    <name evidence="5" type="ORF">HQ865_24965</name>
</gene>
<reference evidence="5 6" key="1">
    <citation type="submission" date="2020-05" db="EMBL/GenBank/DDBJ databases">
        <title>Mucilaginibacter mali sp. nov.</title>
        <authorList>
            <person name="Kim H.S."/>
            <person name="Lee K.C."/>
            <person name="Suh M.K."/>
            <person name="Kim J.-S."/>
            <person name="Han K.-I."/>
            <person name="Eom M.K."/>
            <person name="Shin Y.K."/>
            <person name="Lee J.-S."/>
        </authorList>
    </citation>
    <scope>NUCLEOTIDE SEQUENCE [LARGE SCALE GENOMIC DNA]</scope>
    <source>
        <strain evidence="5 6">G2-14</strain>
    </source>
</reference>
<dbReference type="InterPro" id="IPR050411">
    <property type="entry name" value="AlphaKG_dependent_hydroxylases"/>
</dbReference>
<feature type="domain" description="TauD/TfdA-like" evidence="4">
    <location>
        <begin position="10"/>
        <end position="254"/>
    </location>
</feature>
<keyword evidence="6" id="KW-1185">Reference proteome</keyword>
<proteinExistence type="predicted"/>
<evidence type="ECO:0000256" key="1">
    <source>
        <dbReference type="ARBA" id="ARBA00001954"/>
    </source>
</evidence>
<dbReference type="InterPro" id="IPR003819">
    <property type="entry name" value="TauD/TfdA-like"/>
</dbReference>
<dbReference type="Pfam" id="PF02668">
    <property type="entry name" value="TauD"/>
    <property type="match status" value="1"/>
</dbReference>
<comment type="cofactor">
    <cofactor evidence="1">
        <name>Fe(2+)</name>
        <dbReference type="ChEBI" id="CHEBI:29033"/>
    </cofactor>
</comment>
<accession>A0A7D4PWX6</accession>
<organism evidence="5 6">
    <name type="scientific">Mucilaginibacter mali</name>
    <dbReference type="NCBI Taxonomy" id="2740462"/>
    <lineage>
        <taxon>Bacteria</taxon>
        <taxon>Pseudomonadati</taxon>
        <taxon>Bacteroidota</taxon>
        <taxon>Sphingobacteriia</taxon>
        <taxon>Sphingobacteriales</taxon>
        <taxon>Sphingobacteriaceae</taxon>
        <taxon>Mucilaginibacter</taxon>
    </lineage>
</organism>
<dbReference type="EMBL" id="CP054139">
    <property type="protein sequence ID" value="QKJ32868.1"/>
    <property type="molecule type" value="Genomic_DNA"/>
</dbReference>
<name>A0A7D4PWX6_9SPHI</name>